<keyword evidence="2" id="KW-1185">Reference proteome</keyword>
<protein>
    <submittedName>
        <fullName evidence="1">Uncharacterized protein</fullName>
    </submittedName>
</protein>
<sequence>MNQVLLKQMKSIELQEEKFLNPKENLLFKEKVAPVLDKIQDKIPEKLASTLETAFFKGFQLVFEKGNTYIEKTYNKEQKLLDYDVNNYAIDKKLCNRFINKLDRSSLYSNAINSSVSIVEGGLLGMLGIGLPDIPLFIALIMKTVYEVSLSYGHDYETDETKGYILLLIRSALAKGDLQKTLNEQTDKLGYQLDHKEAITVDLDEEMQLTSKALSDTLLTAKFIQGIPVVGAVGGLINYNIVQKVSQYSKIKFKKRYLLKKSEISTDVM</sequence>
<accession>A0A6S6QRV1</accession>
<gene>
    <name evidence="1" type="ORF">acsn021_09030</name>
</gene>
<dbReference type="AlphaFoldDB" id="A0A6S6QRV1"/>
<dbReference type="Proteomes" id="UP000515561">
    <property type="component" value="Chromosome"/>
</dbReference>
<dbReference type="PANTHER" id="PTHR41260:SF1">
    <property type="entry name" value="PROTEIN ECSC"/>
    <property type="match status" value="1"/>
</dbReference>
<dbReference type="RefSeq" id="WP_184090354.1">
    <property type="nucleotide sequence ID" value="NZ_AP023367.1"/>
</dbReference>
<reference evidence="1 2" key="1">
    <citation type="journal article" date="2016" name="Int. J. Syst. Evol. Microbiol.">
        <title>Descriptions of Anaerotaenia torta gen. nov., sp. nov. and Anaerocolumna cellulosilytica gen. nov., sp. nov. isolated from a methanogenic reactor of cattle waste.</title>
        <authorList>
            <person name="Uek A."/>
            <person name="Ohtaki Y."/>
            <person name="Kaku N."/>
            <person name="Ueki K."/>
        </authorList>
    </citation>
    <scope>NUCLEOTIDE SEQUENCE [LARGE SCALE GENOMIC DNA]</scope>
    <source>
        <strain evidence="1 2">SN021</strain>
    </source>
</reference>
<organism evidence="1 2">
    <name type="scientific">Anaerocolumna cellulosilytica</name>
    <dbReference type="NCBI Taxonomy" id="433286"/>
    <lineage>
        <taxon>Bacteria</taxon>
        <taxon>Bacillati</taxon>
        <taxon>Bacillota</taxon>
        <taxon>Clostridia</taxon>
        <taxon>Lachnospirales</taxon>
        <taxon>Lachnospiraceae</taxon>
        <taxon>Anaerocolumna</taxon>
    </lineage>
</organism>
<dbReference type="Pfam" id="PF12787">
    <property type="entry name" value="EcsC"/>
    <property type="match status" value="1"/>
</dbReference>
<evidence type="ECO:0000313" key="1">
    <source>
        <dbReference type="EMBL" id="BCJ93334.1"/>
    </source>
</evidence>
<dbReference type="InterPro" id="IPR024787">
    <property type="entry name" value="EcsC"/>
</dbReference>
<proteinExistence type="predicted"/>
<dbReference type="PANTHER" id="PTHR41260">
    <property type="entry name" value="PROTEIN ECSC"/>
    <property type="match status" value="1"/>
</dbReference>
<evidence type="ECO:0000313" key="2">
    <source>
        <dbReference type="Proteomes" id="UP000515561"/>
    </source>
</evidence>
<dbReference type="EMBL" id="AP023367">
    <property type="protein sequence ID" value="BCJ93334.1"/>
    <property type="molecule type" value="Genomic_DNA"/>
</dbReference>
<dbReference type="KEGG" id="acel:acsn021_09030"/>
<name>A0A6S6QRV1_9FIRM</name>